<evidence type="ECO:0000313" key="6">
    <source>
        <dbReference type="Proteomes" id="UP001350748"/>
    </source>
</evidence>
<dbReference type="InterPro" id="IPR011707">
    <property type="entry name" value="Cu-oxidase-like_N"/>
</dbReference>
<name>A0ABU7XIH6_9HYPH</name>
<dbReference type="Pfam" id="PF07732">
    <property type="entry name" value="Cu-oxidase_3"/>
    <property type="match status" value="1"/>
</dbReference>
<dbReference type="InterPro" id="IPR033138">
    <property type="entry name" value="Cu_oxidase_CS"/>
</dbReference>
<dbReference type="InterPro" id="IPR002355">
    <property type="entry name" value="Cu_oxidase_Cu_BS"/>
</dbReference>
<dbReference type="CDD" id="cd13852">
    <property type="entry name" value="CuRO_1_McoP_like"/>
    <property type="match status" value="1"/>
</dbReference>
<evidence type="ECO:0000256" key="1">
    <source>
        <dbReference type="ARBA" id="ARBA00022723"/>
    </source>
</evidence>
<dbReference type="PROSITE" id="PS00080">
    <property type="entry name" value="MULTICOPPER_OXIDASE2"/>
    <property type="match status" value="1"/>
</dbReference>
<dbReference type="PROSITE" id="PS00079">
    <property type="entry name" value="MULTICOPPER_OXIDASE1"/>
    <property type="match status" value="1"/>
</dbReference>
<dbReference type="Pfam" id="PF07731">
    <property type="entry name" value="Cu-oxidase_2"/>
    <property type="match status" value="1"/>
</dbReference>
<dbReference type="SUPFAM" id="SSF49503">
    <property type="entry name" value="Cupredoxins"/>
    <property type="match status" value="3"/>
</dbReference>
<evidence type="ECO:0000259" key="3">
    <source>
        <dbReference type="Pfam" id="PF07731"/>
    </source>
</evidence>
<reference evidence="5 6" key="1">
    <citation type="submission" date="2024-02" db="EMBL/GenBank/DDBJ databases">
        <authorList>
            <person name="Grouzdev D."/>
        </authorList>
    </citation>
    <scope>NUCLEOTIDE SEQUENCE [LARGE SCALE GENOMIC DNA]</scope>
    <source>
        <strain evidence="5 6">9N</strain>
    </source>
</reference>
<feature type="domain" description="Plastocyanin-like" evidence="4">
    <location>
        <begin position="84"/>
        <end position="184"/>
    </location>
</feature>
<dbReference type="PANTHER" id="PTHR48267">
    <property type="entry name" value="CUPREDOXIN SUPERFAMILY PROTEIN"/>
    <property type="match status" value="1"/>
</dbReference>
<dbReference type="Gene3D" id="2.60.40.420">
    <property type="entry name" value="Cupredoxins - blue copper proteins"/>
    <property type="match status" value="3"/>
</dbReference>
<dbReference type="InterPro" id="IPR008972">
    <property type="entry name" value="Cupredoxin"/>
</dbReference>
<sequence>MQRLAQLSRRGFLLGAAAVAAPWRAYGEGHAMGRIAPNQASESFNPDVEIELVCKRDQAQILSGKPTKVWRYAGNLLKGPPNALTASVEGYLGPLMRFVKGQKIRIRLRNDLPEETITHWHGLHVPMLMDGHPMAAIDPGQTYVYEFEMRNRASMYFYHPHTHEATATQVYRGLAGAIIVEDEEERALGLPAGEFEIPLIIQDRSFDDDNRLAYGGDMHTSMFGFYGDRILVNGRPDLRLEVASRAYRLRLLNGSNARIYKLCWDDGTPLTVIGVDGGLLEKPETRPYVMLGPAERVDLFVDFSGRAVGSTLVMRSGRFYGMIPPMAQRMMGSELMVGDDYPLFTARVTRATSDSPKLPEKLSTIRRRRQEEIANPNDPIPIAITMAHMAMLLNGRSYDHEDIQPRERIPVDTAQLIEIFHEHGQMGMGGMGMGGAGMGRMGMMRGHMGGGMGMMGGGMGGGMGMMAMMSMAHPIHLHGQPFEIVGRAFDDGDAEAYASIREGFIDSGLKDTVLVAPGERVRIVKPFDDFKGRFMYHCHNLEHEDAGMMREFLVE</sequence>
<dbReference type="InterPro" id="IPR011706">
    <property type="entry name" value="Cu-oxidase_C"/>
</dbReference>
<protein>
    <submittedName>
        <fullName evidence="5">Multicopper oxidase family protein</fullName>
    </submittedName>
</protein>
<dbReference type="CDD" id="cd13879">
    <property type="entry name" value="CuRO_2_McoP_like"/>
    <property type="match status" value="1"/>
</dbReference>
<accession>A0ABU7XIH6</accession>
<dbReference type="InterPro" id="IPR045087">
    <property type="entry name" value="Cu-oxidase_fam"/>
</dbReference>
<keyword evidence="6" id="KW-1185">Reference proteome</keyword>
<evidence type="ECO:0000256" key="2">
    <source>
        <dbReference type="ARBA" id="ARBA00023002"/>
    </source>
</evidence>
<dbReference type="EMBL" id="JAZHYN010000029">
    <property type="protein sequence ID" value="MEF3366995.1"/>
    <property type="molecule type" value="Genomic_DNA"/>
</dbReference>
<dbReference type="Proteomes" id="UP001350748">
    <property type="component" value="Unassembled WGS sequence"/>
</dbReference>
<comment type="caution">
    <text evidence="5">The sequence shown here is derived from an EMBL/GenBank/DDBJ whole genome shotgun (WGS) entry which is preliminary data.</text>
</comment>
<organism evidence="5 6">
    <name type="scientific">Methylocystis borbori</name>
    <dbReference type="NCBI Taxonomy" id="3118750"/>
    <lineage>
        <taxon>Bacteria</taxon>
        <taxon>Pseudomonadati</taxon>
        <taxon>Pseudomonadota</taxon>
        <taxon>Alphaproteobacteria</taxon>
        <taxon>Hyphomicrobiales</taxon>
        <taxon>Methylocystaceae</taxon>
        <taxon>Methylocystis</taxon>
    </lineage>
</organism>
<dbReference type="PANTHER" id="PTHR48267:SF1">
    <property type="entry name" value="BILIRUBIN OXIDASE"/>
    <property type="match status" value="1"/>
</dbReference>
<dbReference type="RefSeq" id="WP_332082023.1">
    <property type="nucleotide sequence ID" value="NZ_JAZHYN010000029.1"/>
</dbReference>
<evidence type="ECO:0000313" key="5">
    <source>
        <dbReference type="EMBL" id="MEF3366995.1"/>
    </source>
</evidence>
<feature type="domain" description="Plastocyanin-like" evidence="3">
    <location>
        <begin position="468"/>
        <end position="555"/>
    </location>
</feature>
<keyword evidence="1" id="KW-0479">Metal-binding</keyword>
<gene>
    <name evidence="5" type="ORF">V3H18_10660</name>
</gene>
<evidence type="ECO:0000259" key="4">
    <source>
        <dbReference type="Pfam" id="PF07732"/>
    </source>
</evidence>
<keyword evidence="2" id="KW-0560">Oxidoreductase</keyword>
<proteinExistence type="predicted"/>